<proteinExistence type="predicted"/>
<sequence length="163" mass="17426">MKLLVCLVGALVLVGAAPGVERSPSLRHIQDDHDNAATAPVRQLAVSSKKEDLDCTTKPTGADGKRHSCSKVFCIEADEGQVLDMLTVNLGEAHCRGSRKPCCYRRADLDVKEIIEVTIPGLTEPMTFEKVTKVCAEVKAKGPGGHLSGRGRGECVLTAMQKS</sequence>
<feature type="chain" id="PRO_5005189456" description="Pherophorin domain-containing protein" evidence="1">
    <location>
        <begin position="17"/>
        <end position="163"/>
    </location>
</feature>
<organism evidence="2 3">
    <name type="scientific">Vitrella brassicaformis (strain CCMP3155)</name>
    <dbReference type="NCBI Taxonomy" id="1169540"/>
    <lineage>
        <taxon>Eukaryota</taxon>
        <taxon>Sar</taxon>
        <taxon>Alveolata</taxon>
        <taxon>Colpodellida</taxon>
        <taxon>Vitrellaceae</taxon>
        <taxon>Vitrella</taxon>
    </lineage>
</organism>
<evidence type="ECO:0008006" key="4">
    <source>
        <dbReference type="Google" id="ProtNLM"/>
    </source>
</evidence>
<dbReference type="EMBL" id="CDMY01000553">
    <property type="protein sequence ID" value="CEM22526.1"/>
    <property type="molecule type" value="Genomic_DNA"/>
</dbReference>
<gene>
    <name evidence="2" type="ORF">Vbra_16803</name>
</gene>
<protein>
    <recommendedName>
        <fullName evidence="4">Pherophorin domain-containing protein</fullName>
    </recommendedName>
</protein>
<reference evidence="2 3" key="1">
    <citation type="submission" date="2014-11" db="EMBL/GenBank/DDBJ databases">
        <authorList>
            <person name="Zhu J."/>
            <person name="Qi W."/>
            <person name="Song R."/>
        </authorList>
    </citation>
    <scope>NUCLEOTIDE SEQUENCE [LARGE SCALE GENOMIC DNA]</scope>
</reference>
<dbReference type="InParanoid" id="A0A0G4G3J8"/>
<dbReference type="VEuPathDB" id="CryptoDB:Vbra_16803"/>
<name>A0A0G4G3J8_VITBC</name>
<accession>A0A0G4G3J8</accession>
<keyword evidence="1" id="KW-0732">Signal</keyword>
<evidence type="ECO:0000256" key="1">
    <source>
        <dbReference type="SAM" id="SignalP"/>
    </source>
</evidence>
<dbReference type="Proteomes" id="UP000041254">
    <property type="component" value="Unassembled WGS sequence"/>
</dbReference>
<dbReference type="AlphaFoldDB" id="A0A0G4G3J8"/>
<keyword evidence="3" id="KW-1185">Reference proteome</keyword>
<evidence type="ECO:0000313" key="2">
    <source>
        <dbReference type="EMBL" id="CEM22526.1"/>
    </source>
</evidence>
<feature type="signal peptide" evidence="1">
    <location>
        <begin position="1"/>
        <end position="16"/>
    </location>
</feature>
<evidence type="ECO:0000313" key="3">
    <source>
        <dbReference type="Proteomes" id="UP000041254"/>
    </source>
</evidence>